<name>G9N5E3_HYPVG</name>
<dbReference type="Proteomes" id="UP000007115">
    <property type="component" value="Unassembled WGS sequence"/>
</dbReference>
<dbReference type="OMA" id="SWNWIEP"/>
<dbReference type="eggNOG" id="ENOG502SI9M">
    <property type="taxonomic scope" value="Eukaryota"/>
</dbReference>
<dbReference type="VEuPathDB" id="FungiDB:TRIVIDRAFT_45059"/>
<protein>
    <submittedName>
        <fullName evidence="2">Uncharacterized protein</fullName>
    </submittedName>
</protein>
<dbReference type="HOGENOM" id="CLU_002726_0_0_1"/>
<comment type="caution">
    <text evidence="2">The sequence shown here is derived from an EMBL/GenBank/DDBJ whole genome shotgun (WGS) entry which is preliminary data.</text>
</comment>
<dbReference type="RefSeq" id="XP_013952188.1">
    <property type="nucleotide sequence ID" value="XM_014096713.1"/>
</dbReference>
<dbReference type="STRING" id="413071.G9N5E3"/>
<dbReference type="OrthoDB" id="3235083at2759"/>
<reference evidence="2 3" key="1">
    <citation type="journal article" date="2011" name="Genome Biol.">
        <title>Comparative genome sequence analysis underscores mycoparasitism as the ancestral life style of Trichoderma.</title>
        <authorList>
            <person name="Kubicek C.P."/>
            <person name="Herrera-Estrella A."/>
            <person name="Seidl-Seiboth V."/>
            <person name="Martinez D.A."/>
            <person name="Druzhinina I.S."/>
            <person name="Thon M."/>
            <person name="Zeilinger S."/>
            <person name="Casas-Flores S."/>
            <person name="Horwitz B.A."/>
            <person name="Mukherjee P.K."/>
            <person name="Mukherjee M."/>
            <person name="Kredics L."/>
            <person name="Alcaraz L.D."/>
            <person name="Aerts A."/>
            <person name="Antal Z."/>
            <person name="Atanasova L."/>
            <person name="Cervantes-Badillo M.G."/>
            <person name="Challacombe J."/>
            <person name="Chertkov O."/>
            <person name="McCluskey K."/>
            <person name="Coulpier F."/>
            <person name="Deshpande N."/>
            <person name="von Doehren H."/>
            <person name="Ebbole D.J."/>
            <person name="Esquivel-Naranjo E.U."/>
            <person name="Fekete E."/>
            <person name="Flipphi M."/>
            <person name="Glaser F."/>
            <person name="Gomez-Rodriguez E.Y."/>
            <person name="Gruber S."/>
            <person name="Han C."/>
            <person name="Henrissat B."/>
            <person name="Hermosa R."/>
            <person name="Hernandez-Onate M."/>
            <person name="Karaffa L."/>
            <person name="Kosti I."/>
            <person name="Le Crom S."/>
            <person name="Lindquist E."/>
            <person name="Lucas S."/>
            <person name="Luebeck M."/>
            <person name="Luebeck P.S."/>
            <person name="Margeot A."/>
            <person name="Metz B."/>
            <person name="Misra M."/>
            <person name="Nevalainen H."/>
            <person name="Omann M."/>
            <person name="Packer N."/>
            <person name="Perrone G."/>
            <person name="Uresti-Rivera E.E."/>
            <person name="Salamov A."/>
            <person name="Schmoll M."/>
            <person name="Seiboth B."/>
            <person name="Shapiro H."/>
            <person name="Sukno S."/>
            <person name="Tamayo-Ramos J.A."/>
            <person name="Tisch D."/>
            <person name="Wiest A."/>
            <person name="Wilkinson H.H."/>
            <person name="Zhang M."/>
            <person name="Coutinho P.M."/>
            <person name="Kenerley C.M."/>
            <person name="Monte E."/>
            <person name="Baker S.E."/>
            <person name="Grigoriev I.V."/>
        </authorList>
    </citation>
    <scope>NUCLEOTIDE SEQUENCE [LARGE SCALE GENOMIC DNA]</scope>
    <source>
        <strain evidence="3">Gv29-8 / FGSC 10586</strain>
    </source>
</reference>
<dbReference type="GeneID" id="25794379"/>
<accession>G9N5E3</accession>
<organism evidence="2 3">
    <name type="scientific">Hypocrea virens (strain Gv29-8 / FGSC 10586)</name>
    <name type="common">Gliocladium virens</name>
    <name type="synonym">Trichoderma virens</name>
    <dbReference type="NCBI Taxonomy" id="413071"/>
    <lineage>
        <taxon>Eukaryota</taxon>
        <taxon>Fungi</taxon>
        <taxon>Dikarya</taxon>
        <taxon>Ascomycota</taxon>
        <taxon>Pezizomycotina</taxon>
        <taxon>Sordariomycetes</taxon>
        <taxon>Hypocreomycetidae</taxon>
        <taxon>Hypocreales</taxon>
        <taxon>Hypocreaceae</taxon>
        <taxon>Trichoderma</taxon>
    </lineage>
</organism>
<proteinExistence type="predicted"/>
<dbReference type="EMBL" id="ABDF02000087">
    <property type="protein sequence ID" value="EHK17988.1"/>
    <property type="molecule type" value="Genomic_DNA"/>
</dbReference>
<dbReference type="InParanoid" id="G9N5E3"/>
<gene>
    <name evidence="2" type="ORF">TRIVIDRAFT_45059</name>
</gene>
<evidence type="ECO:0000313" key="3">
    <source>
        <dbReference type="Proteomes" id="UP000007115"/>
    </source>
</evidence>
<evidence type="ECO:0000313" key="2">
    <source>
        <dbReference type="EMBL" id="EHK17988.1"/>
    </source>
</evidence>
<sequence>MDSKSSNLSSLGCDFVVATTQASINSGMLEYLAEATQPIEYICFLRDKSGIPSEQISLEKLKELTGGIDPFYIPDGTSYDDPRLKALSKAGFKVGIKMQMGLPPGVTPRDLTIVNFEDGNAKTALFNLYCSQLTVIDNTPPDYYGDGGYWGVWSQPSGQPWTAQIRVDLLAKDLDDELNTPYLNNHPKVKQQIKKNLQNLSGTAFSLQQLMYNLDSASLQTLPTFPTLDPKSDAAYVLGEYFVNRYQTSAKEHGLPLLSVSAVAQPRDESELQITAMERFIMLLKDGNGMPIEHGDKAQQSATTLNYLCAVNNHQLPYITNLNWNWVRPDEVNERSGMMAINRNVLLQSISDKVKEAAPASCYKIQFALGDDNITMSPGGTPTITIASSGSNVIHVEYSDNCDDISVDTGEWFCNMRLQTKYTCDITFSGQSINVNQEIEKNLDCISAFVMDPDGNAPGPEIIVEPDKYEWRYIDTSASSQAYDLSVNQNGALQLTKGANSASSTSKFSDNYINPDFDTASVTPFVQEWLKRVPEWKSVEIHGLEISQLHTFIFPGGKTFTYKNPFFSDNQDLVCEITYVENNEVSPSPKPQADQSAVEYTNPGPQPPPTTTVGKLTASTELMQNYIRGEIALPTGKFEALQSSVGHSLLFAVDSSGIFHAIEEQHGTSHTGWQVHDLSSAVIQSQFPTQTSKAVVRTFDVSQSVSSNGINLMMAVSLDDGNEQVFVSLDNSTSDTSWVASPTWHMVPFDAVGEQSSQGITVANVFFAETQDGKQYLITDIDRGTKANPHVTRYHIDPTLAEGRFWVKHDVSVDIAAGKYQSAVGRVSGKPIDGIYTAGSTGDLGQLVYEPIFNYYGSGPVAPHRLNMPGNAIPSAIAIIRDIDDGSSDLYVVSGSTLHVFPSDSQEDGAGPISLFTNKLLSGTDTLKAMTHNGVVTLWGRNENYQVYYLTCPVGRVYEPSSWVEPVCILSDAERISCYMNCCDGGNTVFVSGKGQFQKLVQTSANTGKMWRSQPIAIATQVKEKVTDFKSYTTSINVTHEDTDIAIPNAVVNISTHTRTPVYINGLYYIISPDAIQVTADSTGSITIIEQIDSMNGAILTASIDNMKITINPMNQGFYKLSSMNSVDELRSAQLPRETVAGGVMDETVYVPLMEPSMSQDDLKSMVESLGVLRGRYATFQSMVAKFNILGDLFNGVKTFFGDVDDILESFGHAIAVGVGDLFQMAKHGLDAMGQLFYDMGSKAVHFFVKVGEKIYHAALDGFHALAKGVEWLYNAAKTAWKTLVKFVEALFEWGDITRTKDVMVNMAKLWLQDQVDLIPLARDTLDKGITQAEKTLNDFAGVSGWSPSLANTTKKPASSSISGSWSKSLTPSSRLLMDMFRDHGGQLSIIGNTPTINPAEDLLNDLLAAVTNEAHVLGAVFNQLQDLIQQFASLTIEDILKKILAIVADGVLSSVQVVLDALLNVLYTLAQSAIKIMEAKIHIPVLSDLLNLAGFKDISFLDVFAWIGAFAVTVGYKTIEGHAPFPKDDRSVKSITAARSWDELCGIQHQGPIPMSVSLQKATFECCHMISGILRLVGNPQLALEAYDDTGSSLIGIPATVVGIMDAAFNFVGNSLVPMDAVESLPIRILSAITGLLVVHSKVTFSGVGQWAFKKCNFGPMIFEDARGIGAMLDGVLVIPAMVVTLWHFYELAQKPSGATRSVAIVEEVSSIASYVSRLAYAFAVNDEEPDSRGIALVVMAAANDIYGGLQVTEYVIDNPAFN</sequence>
<keyword evidence="3" id="KW-1185">Reference proteome</keyword>
<feature type="region of interest" description="Disordered" evidence="1">
    <location>
        <begin position="584"/>
        <end position="611"/>
    </location>
</feature>
<evidence type="ECO:0000256" key="1">
    <source>
        <dbReference type="SAM" id="MobiDB-lite"/>
    </source>
</evidence>